<dbReference type="HOGENOM" id="CLU_1895946_0_0_1"/>
<gene>
    <name evidence="1" type="ORF">CERSUDRAFT_118805</name>
</gene>
<name>M2Q6N3_CERS8</name>
<keyword evidence="2" id="KW-1185">Reference proteome</keyword>
<evidence type="ECO:0000313" key="1">
    <source>
        <dbReference type="EMBL" id="EMD32468.1"/>
    </source>
</evidence>
<protein>
    <submittedName>
        <fullName evidence="1">Uncharacterized protein</fullName>
    </submittedName>
</protein>
<organism evidence="1 2">
    <name type="scientific">Ceriporiopsis subvermispora (strain B)</name>
    <name type="common">White-rot fungus</name>
    <name type="synonym">Gelatoporia subvermispora</name>
    <dbReference type="NCBI Taxonomy" id="914234"/>
    <lineage>
        <taxon>Eukaryota</taxon>
        <taxon>Fungi</taxon>
        <taxon>Dikarya</taxon>
        <taxon>Basidiomycota</taxon>
        <taxon>Agaricomycotina</taxon>
        <taxon>Agaricomycetes</taxon>
        <taxon>Polyporales</taxon>
        <taxon>Gelatoporiaceae</taxon>
        <taxon>Gelatoporia</taxon>
    </lineage>
</organism>
<accession>M2Q6N3</accession>
<dbReference type="Proteomes" id="UP000016930">
    <property type="component" value="Unassembled WGS sequence"/>
</dbReference>
<evidence type="ECO:0000313" key="2">
    <source>
        <dbReference type="Proteomes" id="UP000016930"/>
    </source>
</evidence>
<dbReference type="EMBL" id="KB445811">
    <property type="protein sequence ID" value="EMD32468.1"/>
    <property type="molecule type" value="Genomic_DNA"/>
</dbReference>
<sequence>MALVWFELYDEPILLNLIHSLYILAGINRPWPIAIASPKIWPIFTGIARKIVDKWTADIEDPSATGRAIIDLVHCALFLDIFSFTPVELSRLRGLASHDTRIITSLASTCSYVFATVWQRRSLFPLRGALPSHF</sequence>
<dbReference type="AlphaFoldDB" id="M2Q6N3"/>
<proteinExistence type="predicted"/>
<reference evidence="1 2" key="1">
    <citation type="journal article" date="2012" name="Proc. Natl. Acad. Sci. U.S.A.">
        <title>Comparative genomics of Ceriporiopsis subvermispora and Phanerochaete chrysosporium provide insight into selective ligninolysis.</title>
        <authorList>
            <person name="Fernandez-Fueyo E."/>
            <person name="Ruiz-Duenas F.J."/>
            <person name="Ferreira P."/>
            <person name="Floudas D."/>
            <person name="Hibbett D.S."/>
            <person name="Canessa P."/>
            <person name="Larrondo L.F."/>
            <person name="James T.Y."/>
            <person name="Seelenfreund D."/>
            <person name="Lobos S."/>
            <person name="Polanco R."/>
            <person name="Tello M."/>
            <person name="Honda Y."/>
            <person name="Watanabe T."/>
            <person name="Watanabe T."/>
            <person name="Ryu J.S."/>
            <person name="Kubicek C.P."/>
            <person name="Schmoll M."/>
            <person name="Gaskell J."/>
            <person name="Hammel K.E."/>
            <person name="St John F.J."/>
            <person name="Vanden Wymelenberg A."/>
            <person name="Sabat G."/>
            <person name="Splinter BonDurant S."/>
            <person name="Syed K."/>
            <person name="Yadav J.S."/>
            <person name="Doddapaneni H."/>
            <person name="Subramanian V."/>
            <person name="Lavin J.L."/>
            <person name="Oguiza J.A."/>
            <person name="Perez G."/>
            <person name="Pisabarro A.G."/>
            <person name="Ramirez L."/>
            <person name="Santoyo F."/>
            <person name="Master E."/>
            <person name="Coutinho P.M."/>
            <person name="Henrissat B."/>
            <person name="Lombard V."/>
            <person name="Magnuson J.K."/>
            <person name="Kuees U."/>
            <person name="Hori C."/>
            <person name="Igarashi K."/>
            <person name="Samejima M."/>
            <person name="Held B.W."/>
            <person name="Barry K.W."/>
            <person name="LaButti K.M."/>
            <person name="Lapidus A."/>
            <person name="Lindquist E.A."/>
            <person name="Lucas S.M."/>
            <person name="Riley R."/>
            <person name="Salamov A.A."/>
            <person name="Hoffmeister D."/>
            <person name="Schwenk D."/>
            <person name="Hadar Y."/>
            <person name="Yarden O."/>
            <person name="de Vries R.P."/>
            <person name="Wiebenga A."/>
            <person name="Stenlid J."/>
            <person name="Eastwood D."/>
            <person name="Grigoriev I.V."/>
            <person name="Berka R.M."/>
            <person name="Blanchette R.A."/>
            <person name="Kersten P."/>
            <person name="Martinez A.T."/>
            <person name="Vicuna R."/>
            <person name="Cullen D."/>
        </authorList>
    </citation>
    <scope>NUCLEOTIDE SEQUENCE [LARGE SCALE GENOMIC DNA]</scope>
    <source>
        <strain evidence="1 2">B</strain>
    </source>
</reference>